<keyword evidence="7" id="KW-1185">Reference proteome</keyword>
<dbReference type="GO" id="GO:0004674">
    <property type="term" value="F:protein serine/threonine kinase activity"/>
    <property type="evidence" value="ECO:0007669"/>
    <property type="project" value="TreeGrafter"/>
</dbReference>
<evidence type="ECO:0000259" key="5">
    <source>
        <dbReference type="PROSITE" id="PS50011"/>
    </source>
</evidence>
<evidence type="ECO:0000256" key="2">
    <source>
        <dbReference type="ARBA" id="ARBA00022741"/>
    </source>
</evidence>
<dbReference type="InterPro" id="IPR011009">
    <property type="entry name" value="Kinase-like_dom_sf"/>
</dbReference>
<name>U3BB28_VIBPR</name>
<evidence type="ECO:0000313" key="6">
    <source>
        <dbReference type="EMBL" id="GAD66999.1"/>
    </source>
</evidence>
<dbReference type="STRING" id="1219065.VPR01S_06_00160"/>
<dbReference type="PANTHER" id="PTHR43289">
    <property type="entry name" value="MITOGEN-ACTIVATED PROTEIN KINASE KINASE KINASE 20-RELATED"/>
    <property type="match status" value="1"/>
</dbReference>
<dbReference type="GO" id="GO:0005524">
    <property type="term" value="F:ATP binding"/>
    <property type="evidence" value="ECO:0007669"/>
    <property type="project" value="UniProtKB-KW"/>
</dbReference>
<dbReference type="Pfam" id="PF00069">
    <property type="entry name" value="Pkinase"/>
    <property type="match status" value="1"/>
</dbReference>
<evidence type="ECO:0000256" key="3">
    <source>
        <dbReference type="ARBA" id="ARBA00022777"/>
    </source>
</evidence>
<proteinExistence type="predicted"/>
<dbReference type="Gene3D" id="1.10.510.10">
    <property type="entry name" value="Transferase(Phosphotransferase) domain 1"/>
    <property type="match status" value="1"/>
</dbReference>
<keyword evidence="3" id="KW-0418">Kinase</keyword>
<evidence type="ECO:0000256" key="1">
    <source>
        <dbReference type="ARBA" id="ARBA00022679"/>
    </source>
</evidence>
<evidence type="ECO:0000313" key="7">
    <source>
        <dbReference type="Proteomes" id="UP000016570"/>
    </source>
</evidence>
<dbReference type="eggNOG" id="COG0515">
    <property type="taxonomic scope" value="Bacteria"/>
</dbReference>
<accession>U3BB28</accession>
<gene>
    <name evidence="6" type="ORF">VPR01S_06_00160</name>
</gene>
<evidence type="ECO:0000256" key="4">
    <source>
        <dbReference type="ARBA" id="ARBA00022840"/>
    </source>
</evidence>
<dbReference type="InterPro" id="IPR000719">
    <property type="entry name" value="Prot_kinase_dom"/>
</dbReference>
<dbReference type="InterPro" id="IPR008271">
    <property type="entry name" value="Ser/Thr_kinase_AS"/>
</dbReference>
<keyword evidence="4" id="KW-0067">ATP-binding</keyword>
<keyword evidence="2" id="KW-0547">Nucleotide-binding</keyword>
<dbReference type="PROSITE" id="PS00108">
    <property type="entry name" value="PROTEIN_KINASE_ST"/>
    <property type="match status" value="1"/>
</dbReference>
<comment type="caution">
    <text evidence="6">The sequence shown here is derived from an EMBL/GenBank/DDBJ whole genome shotgun (WGS) entry which is preliminary data.</text>
</comment>
<dbReference type="EMBL" id="BATJ01000006">
    <property type="protein sequence ID" value="GAD66999.1"/>
    <property type="molecule type" value="Genomic_DNA"/>
</dbReference>
<dbReference type="AlphaFoldDB" id="U3BB28"/>
<organism evidence="6 7">
    <name type="scientific">Vibrio proteolyticus NBRC 13287</name>
    <dbReference type="NCBI Taxonomy" id="1219065"/>
    <lineage>
        <taxon>Bacteria</taxon>
        <taxon>Pseudomonadati</taxon>
        <taxon>Pseudomonadota</taxon>
        <taxon>Gammaproteobacteria</taxon>
        <taxon>Vibrionales</taxon>
        <taxon>Vibrionaceae</taxon>
        <taxon>Vibrio</taxon>
    </lineage>
</organism>
<protein>
    <recommendedName>
        <fullName evidence="5">Protein kinase domain-containing protein</fullName>
    </recommendedName>
</protein>
<feature type="domain" description="Protein kinase" evidence="5">
    <location>
        <begin position="46"/>
        <end position="315"/>
    </location>
</feature>
<reference evidence="6 7" key="1">
    <citation type="submission" date="2013-09" db="EMBL/GenBank/DDBJ databases">
        <title>Whole genome shotgun sequence of Vibrio proteolyticus NBRC 13287.</title>
        <authorList>
            <person name="Isaki S."/>
            <person name="Hosoyama A."/>
            <person name="Numata M."/>
            <person name="Hashimoto M."/>
            <person name="Hosoyama Y."/>
            <person name="Tsuchikane K."/>
            <person name="Noguchi M."/>
            <person name="Hirakata S."/>
            <person name="Ichikawa N."/>
            <person name="Ohji S."/>
            <person name="Yamazoe A."/>
            <person name="Fujita N."/>
        </authorList>
    </citation>
    <scope>NUCLEOTIDE SEQUENCE [LARGE SCALE GENOMIC DNA]</scope>
    <source>
        <strain evidence="6 7">NBRC 13287</strain>
    </source>
</reference>
<dbReference type="SMART" id="SM00220">
    <property type="entry name" value="S_TKc"/>
    <property type="match status" value="1"/>
</dbReference>
<keyword evidence="1" id="KW-0808">Transferase</keyword>
<dbReference type="RefSeq" id="WP_021704974.1">
    <property type="nucleotide sequence ID" value="NZ_BATJ01000006.1"/>
</dbReference>
<sequence length="664" mass="75024">MSDQQGSTNGYINRLVVKAIEKKKHHEQHVANKNKPKLEYVLFSQFDVLDTLPSKNGKTTVYHLAKKNEPEKQVCCKVVNEEAPELARAMLIGEASRLEISQHPSVAEFIKVGHEFDRPYLMYEWITGESLAEKMTRHSSKGFRHDHIAWLIYQLAGALEYMHTRGVCHLDIKPSNVIVGEDDSVRLIDFGAARYTDEAEGHAEASLQYASPLYLESGVAKPQDDVYSLALLTGHLFLGAIYGNAWCQQLTQRKRPRLIPKHVWLLIKTVINKPRAHGYTAISFAQDLAKIDADALKADNSAPIFTNLRNADLVLTQRRGSDKFAFGRFKYLEAAMVASVVAVTGTYLYDASQPDWQPVLKSELVSPEKVVRTIKPAQTAAFLAQPPWKIENALSDSSNDLVTMAPYREAYHVQQKKLLEVYEDYKATLYEQRDDASQLPGYLGDIRRDLVKLREELNQDGALFPQADRKLTDVMSKLNTVALQSQTLTDFLGKKDDQLAQQVLDGNAEYVDQYIKYAWQSHQAEAYYYSQILPSLILDKVYASVDDNAKKHYYSKAIAEVEAARKFFGNTAQLNAKARELRVARSEFILFSTVTEQNIYEPQKLNAALNDLEQSAPKKFDEVSELLNRMASQAIQQSHQKSKPARGALAIQRALLDYNVDGRS</sequence>
<dbReference type="SUPFAM" id="SSF56112">
    <property type="entry name" value="Protein kinase-like (PK-like)"/>
    <property type="match status" value="1"/>
</dbReference>
<dbReference type="Proteomes" id="UP000016570">
    <property type="component" value="Unassembled WGS sequence"/>
</dbReference>
<dbReference type="PROSITE" id="PS50011">
    <property type="entry name" value="PROTEIN_KINASE_DOM"/>
    <property type="match status" value="1"/>
</dbReference>
<dbReference type="PANTHER" id="PTHR43289:SF6">
    <property type="entry name" value="SERINE_THREONINE-PROTEIN KINASE NEKL-3"/>
    <property type="match status" value="1"/>
</dbReference>